<name>A0A1X2HUL4_SYNRA</name>
<dbReference type="GO" id="GO:0004553">
    <property type="term" value="F:hydrolase activity, hydrolyzing O-glycosyl compounds"/>
    <property type="evidence" value="ECO:0007669"/>
    <property type="project" value="InterPro"/>
</dbReference>
<evidence type="ECO:0000256" key="1">
    <source>
        <dbReference type="ARBA" id="ARBA00006865"/>
    </source>
</evidence>
<dbReference type="OrthoDB" id="192832at2759"/>
<proteinExistence type="inferred from homology"/>
<dbReference type="Pfam" id="PF26113">
    <property type="entry name" value="GH16_XgeA"/>
    <property type="match status" value="1"/>
</dbReference>
<dbReference type="OMA" id="WHFARAN"/>
<feature type="chain" id="PRO_5013298668" evidence="4">
    <location>
        <begin position="19"/>
        <end position="311"/>
    </location>
</feature>
<keyword evidence="7" id="KW-1185">Reference proteome</keyword>
<dbReference type="Gene3D" id="2.60.120.200">
    <property type="match status" value="1"/>
</dbReference>
<dbReference type="GO" id="GO:0009251">
    <property type="term" value="P:glucan catabolic process"/>
    <property type="evidence" value="ECO:0007669"/>
    <property type="project" value="TreeGrafter"/>
</dbReference>
<dbReference type="PANTHER" id="PTHR10963">
    <property type="entry name" value="GLYCOSYL HYDROLASE-RELATED"/>
    <property type="match status" value="1"/>
</dbReference>
<keyword evidence="6" id="KW-0430">Lectin</keyword>
<dbReference type="EMBL" id="MCGN01000001">
    <property type="protein sequence ID" value="ORZ03256.1"/>
    <property type="molecule type" value="Genomic_DNA"/>
</dbReference>
<sequence>MKTSLLCLATLLSPLASAWTLKEDYSGSGFFDNFDFFTDADPTHGTVNYVNQETATSQHLAFVQNGQVIIKADNTTSNPANGNRNSVRITSKATFNQGSLFVFDVNHMPTGCGTWPAMWLVGPNWPHGGEIDIVENVNNLNFNQYTLHTGPGCTMQGVNREQTAIPLDPANCDVTNDPTNAGCGNKDQESVGSFGAPFNNNGGGVFATSWTADGIKIWFFPRGKIPADINNKAPTPASWGTPNADFPFTQCQASDFSEMQIVINLTFCGDWAGNVFSQDGCPGNCADLVKSSPAAFDEAFFRINNVRHYLQ</sequence>
<evidence type="ECO:0000259" key="5">
    <source>
        <dbReference type="PROSITE" id="PS51762"/>
    </source>
</evidence>
<dbReference type="CDD" id="cd02181">
    <property type="entry name" value="GH16_fungal_Lam16A_glucanase"/>
    <property type="match status" value="1"/>
</dbReference>
<feature type="signal peptide" evidence="4">
    <location>
        <begin position="1"/>
        <end position="18"/>
    </location>
</feature>
<evidence type="ECO:0000313" key="6">
    <source>
        <dbReference type="EMBL" id="ORZ03256.1"/>
    </source>
</evidence>
<comment type="similarity">
    <text evidence="1">Belongs to the glycosyl hydrolase 16 family.</text>
</comment>
<protein>
    <submittedName>
        <fullName evidence="6">Concanavalin A-like lectin/glucanase domain-containing protein</fullName>
    </submittedName>
</protein>
<feature type="non-terminal residue" evidence="6">
    <location>
        <position position="1"/>
    </location>
</feature>
<organism evidence="6 7">
    <name type="scientific">Syncephalastrum racemosum</name>
    <name type="common">Filamentous fungus</name>
    <dbReference type="NCBI Taxonomy" id="13706"/>
    <lineage>
        <taxon>Eukaryota</taxon>
        <taxon>Fungi</taxon>
        <taxon>Fungi incertae sedis</taxon>
        <taxon>Mucoromycota</taxon>
        <taxon>Mucoromycotina</taxon>
        <taxon>Mucoromycetes</taxon>
        <taxon>Mucorales</taxon>
        <taxon>Syncephalastraceae</taxon>
        <taxon>Syncephalastrum</taxon>
    </lineage>
</organism>
<dbReference type="PANTHER" id="PTHR10963:SF24">
    <property type="entry name" value="GLYCOSIDASE C21B10.07-RELATED"/>
    <property type="match status" value="1"/>
</dbReference>
<evidence type="ECO:0000313" key="7">
    <source>
        <dbReference type="Proteomes" id="UP000242180"/>
    </source>
</evidence>
<evidence type="ECO:0000256" key="4">
    <source>
        <dbReference type="SAM" id="SignalP"/>
    </source>
</evidence>
<keyword evidence="2" id="KW-0378">Hydrolase</keyword>
<dbReference type="InParanoid" id="A0A1X2HUL4"/>
<reference evidence="6 7" key="1">
    <citation type="submission" date="2016-07" db="EMBL/GenBank/DDBJ databases">
        <title>Pervasive Adenine N6-methylation of Active Genes in Fungi.</title>
        <authorList>
            <consortium name="DOE Joint Genome Institute"/>
            <person name="Mondo S.J."/>
            <person name="Dannebaum R.O."/>
            <person name="Kuo R.C."/>
            <person name="Labutti K."/>
            <person name="Haridas S."/>
            <person name="Kuo A."/>
            <person name="Salamov A."/>
            <person name="Ahrendt S.R."/>
            <person name="Lipzen A."/>
            <person name="Sullivan W."/>
            <person name="Andreopoulos W.B."/>
            <person name="Clum A."/>
            <person name="Lindquist E."/>
            <person name="Daum C."/>
            <person name="Ramamoorthy G.K."/>
            <person name="Gryganskyi A."/>
            <person name="Culley D."/>
            <person name="Magnuson J.K."/>
            <person name="James T.Y."/>
            <person name="O'Malley M.A."/>
            <person name="Stajich J.E."/>
            <person name="Spatafora J.W."/>
            <person name="Visel A."/>
            <person name="Grigoriev I.V."/>
        </authorList>
    </citation>
    <scope>NUCLEOTIDE SEQUENCE [LARGE SCALE GENOMIC DNA]</scope>
    <source>
        <strain evidence="6 7">NRRL 2496</strain>
    </source>
</reference>
<dbReference type="InterPro" id="IPR000757">
    <property type="entry name" value="Beta-glucanase-like"/>
</dbReference>
<gene>
    <name evidence="6" type="ORF">BCR43DRAFT_466726</name>
</gene>
<evidence type="ECO:0000256" key="2">
    <source>
        <dbReference type="ARBA" id="ARBA00022801"/>
    </source>
</evidence>
<keyword evidence="4" id="KW-0732">Signal</keyword>
<accession>A0A1X2HUL4</accession>
<dbReference type="SUPFAM" id="SSF49899">
    <property type="entry name" value="Concanavalin A-like lectins/glucanases"/>
    <property type="match status" value="1"/>
</dbReference>
<dbReference type="InterPro" id="IPR013320">
    <property type="entry name" value="ConA-like_dom_sf"/>
</dbReference>
<comment type="caution">
    <text evidence="6">The sequence shown here is derived from an EMBL/GenBank/DDBJ whole genome shotgun (WGS) entry which is preliminary data.</text>
</comment>
<dbReference type="STRING" id="13706.A0A1X2HUL4"/>
<keyword evidence="3" id="KW-0326">Glycosidase</keyword>
<feature type="domain" description="GH16" evidence="5">
    <location>
        <begin position="23"/>
        <end position="280"/>
    </location>
</feature>
<dbReference type="InterPro" id="IPR050546">
    <property type="entry name" value="Glycosyl_Hydrlase_16"/>
</dbReference>
<dbReference type="AlphaFoldDB" id="A0A1X2HUL4"/>
<dbReference type="Proteomes" id="UP000242180">
    <property type="component" value="Unassembled WGS sequence"/>
</dbReference>
<evidence type="ECO:0000256" key="3">
    <source>
        <dbReference type="ARBA" id="ARBA00023295"/>
    </source>
</evidence>
<dbReference type="FunFam" id="2.60.120.200:FF:000114">
    <property type="entry name" value="Probable endo-1,3(4)-beta-glucanase NFIA_089530"/>
    <property type="match status" value="1"/>
</dbReference>
<dbReference type="GO" id="GO:0030246">
    <property type="term" value="F:carbohydrate binding"/>
    <property type="evidence" value="ECO:0007669"/>
    <property type="project" value="UniProtKB-KW"/>
</dbReference>
<dbReference type="PROSITE" id="PS51762">
    <property type="entry name" value="GH16_2"/>
    <property type="match status" value="1"/>
</dbReference>